<reference evidence="6" key="1">
    <citation type="journal article" date="2014" name="Int. J. Syst. Evol. Microbiol.">
        <title>Complete genome sequence of Corynebacterium casei LMG S-19264T (=DSM 44701T), isolated from a smear-ripened cheese.</title>
        <authorList>
            <consortium name="US DOE Joint Genome Institute (JGI-PGF)"/>
            <person name="Walter F."/>
            <person name="Albersmeier A."/>
            <person name="Kalinowski J."/>
            <person name="Ruckert C."/>
        </authorList>
    </citation>
    <scope>NUCLEOTIDE SEQUENCE</scope>
    <source>
        <strain evidence="6">CCM 7684</strain>
    </source>
</reference>
<keyword evidence="2" id="KW-0520">NAD</keyword>
<dbReference type="Pfam" id="PF03446">
    <property type="entry name" value="NAD_binding_2"/>
    <property type="match status" value="1"/>
</dbReference>
<dbReference type="PANTHER" id="PTHR22981:SF7">
    <property type="entry name" value="3-HYDROXYISOBUTYRATE DEHYDROGENASE, MITOCHONDRIAL"/>
    <property type="match status" value="1"/>
</dbReference>
<dbReference type="PANTHER" id="PTHR22981">
    <property type="entry name" value="3-HYDROXYISOBUTYRATE DEHYDROGENASE-RELATED"/>
    <property type="match status" value="1"/>
</dbReference>
<protein>
    <submittedName>
        <fullName evidence="6">3-hydroxyisobutyrate dehydrogenase</fullName>
    </submittedName>
</protein>
<dbReference type="AlphaFoldDB" id="A0A8J2YG92"/>
<dbReference type="InterPro" id="IPR015815">
    <property type="entry name" value="HIBADH-related"/>
</dbReference>
<dbReference type="InterPro" id="IPR006115">
    <property type="entry name" value="6PGDH_NADP-bd"/>
</dbReference>
<keyword evidence="1" id="KW-0560">Oxidoreductase</keyword>
<evidence type="ECO:0000313" key="6">
    <source>
        <dbReference type="EMBL" id="GGE34476.1"/>
    </source>
</evidence>
<organism evidence="6 7">
    <name type="scientific">Agaricicola taiwanensis</name>
    <dbReference type="NCBI Taxonomy" id="591372"/>
    <lineage>
        <taxon>Bacteria</taxon>
        <taxon>Pseudomonadati</taxon>
        <taxon>Pseudomonadota</taxon>
        <taxon>Alphaproteobacteria</taxon>
        <taxon>Rhodobacterales</taxon>
        <taxon>Paracoccaceae</taxon>
        <taxon>Agaricicola</taxon>
    </lineage>
</organism>
<reference evidence="6" key="2">
    <citation type="submission" date="2020-09" db="EMBL/GenBank/DDBJ databases">
        <authorList>
            <person name="Sun Q."/>
            <person name="Sedlacek I."/>
        </authorList>
    </citation>
    <scope>NUCLEOTIDE SEQUENCE</scope>
    <source>
        <strain evidence="6">CCM 7684</strain>
    </source>
</reference>
<dbReference type="GO" id="GO:0051287">
    <property type="term" value="F:NAD binding"/>
    <property type="evidence" value="ECO:0007669"/>
    <property type="project" value="InterPro"/>
</dbReference>
<name>A0A8J2YG92_9RHOB</name>
<evidence type="ECO:0000259" key="5">
    <source>
        <dbReference type="Pfam" id="PF14833"/>
    </source>
</evidence>
<comment type="caution">
    <text evidence="6">The sequence shown here is derived from an EMBL/GenBank/DDBJ whole genome shotgun (WGS) entry which is preliminary data.</text>
</comment>
<accession>A0A8J2YG92</accession>
<dbReference type="Proteomes" id="UP000602745">
    <property type="component" value="Unassembled WGS sequence"/>
</dbReference>
<dbReference type="GO" id="GO:0050661">
    <property type="term" value="F:NADP binding"/>
    <property type="evidence" value="ECO:0007669"/>
    <property type="project" value="InterPro"/>
</dbReference>
<dbReference type="PIRSF" id="PIRSF000103">
    <property type="entry name" value="HIBADH"/>
    <property type="match status" value="1"/>
</dbReference>
<keyword evidence="7" id="KW-1185">Reference proteome</keyword>
<sequence>MTDEKIAVIGMGQMGSAMAERLIDSGYDVLGSDISPDIRKALADRGVPVTEDVAKALAGRKIVLSSLPNPVAARAAFLGPDGAFAKADKGSVFIDLSTLDPASMKELNEAAKAAGHEMVDCPVSGSPAEARQGKLVLIAGGNRATIDRLEPLLLKLGSSWFYTGDVGTAKVVKIVNNMMSMGNVLVAAESFALGTAAGVDAQILYDVIANSGGRSHHFTKRFPNALKGNFAPGFKMELGEKDLALGIELGRTLHQPTPAASAVREMFSVAMAEGYRGQDIVALLDMYNKWAEKVKA</sequence>
<dbReference type="EMBL" id="BMCP01000001">
    <property type="protein sequence ID" value="GGE34476.1"/>
    <property type="molecule type" value="Genomic_DNA"/>
</dbReference>
<evidence type="ECO:0000256" key="1">
    <source>
        <dbReference type="ARBA" id="ARBA00023002"/>
    </source>
</evidence>
<dbReference type="InterPro" id="IPR029154">
    <property type="entry name" value="HIBADH-like_NADP-bd"/>
</dbReference>
<dbReference type="Pfam" id="PF14833">
    <property type="entry name" value="NAD_binding_11"/>
    <property type="match status" value="1"/>
</dbReference>
<dbReference type="SUPFAM" id="SSF48179">
    <property type="entry name" value="6-phosphogluconate dehydrogenase C-terminal domain-like"/>
    <property type="match status" value="1"/>
</dbReference>
<evidence type="ECO:0000313" key="7">
    <source>
        <dbReference type="Proteomes" id="UP000602745"/>
    </source>
</evidence>
<feature type="active site" evidence="3">
    <location>
        <position position="173"/>
    </location>
</feature>
<dbReference type="InterPro" id="IPR008927">
    <property type="entry name" value="6-PGluconate_DH-like_C_sf"/>
</dbReference>
<proteinExistence type="predicted"/>
<dbReference type="SUPFAM" id="SSF51735">
    <property type="entry name" value="NAD(P)-binding Rossmann-fold domains"/>
    <property type="match status" value="1"/>
</dbReference>
<dbReference type="InterPro" id="IPR036291">
    <property type="entry name" value="NAD(P)-bd_dom_sf"/>
</dbReference>
<dbReference type="GO" id="GO:0016616">
    <property type="term" value="F:oxidoreductase activity, acting on the CH-OH group of donors, NAD or NADP as acceptor"/>
    <property type="evidence" value="ECO:0007669"/>
    <property type="project" value="TreeGrafter"/>
</dbReference>
<dbReference type="Gene3D" id="3.40.50.720">
    <property type="entry name" value="NAD(P)-binding Rossmann-like Domain"/>
    <property type="match status" value="1"/>
</dbReference>
<dbReference type="Gene3D" id="1.10.1040.10">
    <property type="entry name" value="N-(1-d-carboxylethyl)-l-norvaline Dehydrogenase, domain 2"/>
    <property type="match status" value="1"/>
</dbReference>
<feature type="domain" description="6-phosphogluconate dehydrogenase NADP-binding" evidence="4">
    <location>
        <begin position="5"/>
        <end position="164"/>
    </location>
</feature>
<evidence type="ECO:0000259" key="4">
    <source>
        <dbReference type="Pfam" id="PF03446"/>
    </source>
</evidence>
<evidence type="ECO:0000256" key="2">
    <source>
        <dbReference type="ARBA" id="ARBA00023027"/>
    </source>
</evidence>
<feature type="domain" description="3-hydroxyisobutyrate dehydrogenase-like NAD-binding" evidence="5">
    <location>
        <begin position="167"/>
        <end position="286"/>
    </location>
</feature>
<gene>
    <name evidence="6" type="primary">mmsB</name>
    <name evidence="6" type="ORF">GCM10007276_09860</name>
</gene>
<evidence type="ECO:0000256" key="3">
    <source>
        <dbReference type="PIRSR" id="PIRSR000103-1"/>
    </source>
</evidence>
<dbReference type="InterPro" id="IPR013328">
    <property type="entry name" value="6PGD_dom2"/>
</dbReference>